<keyword evidence="2" id="KW-1133">Transmembrane helix</keyword>
<reference evidence="4 5" key="1">
    <citation type="journal article" date="2018" name="Proc. Natl. Acad. Sci. U.S.A.">
        <title>Draft genome sequence of Camellia sinensis var. sinensis provides insights into the evolution of the tea genome and tea quality.</title>
        <authorList>
            <person name="Wei C."/>
            <person name="Yang H."/>
            <person name="Wang S."/>
            <person name="Zhao J."/>
            <person name="Liu C."/>
            <person name="Gao L."/>
            <person name="Xia E."/>
            <person name="Lu Y."/>
            <person name="Tai Y."/>
            <person name="She G."/>
            <person name="Sun J."/>
            <person name="Cao H."/>
            <person name="Tong W."/>
            <person name="Gao Q."/>
            <person name="Li Y."/>
            <person name="Deng W."/>
            <person name="Jiang X."/>
            <person name="Wang W."/>
            <person name="Chen Q."/>
            <person name="Zhang S."/>
            <person name="Li H."/>
            <person name="Wu J."/>
            <person name="Wang P."/>
            <person name="Li P."/>
            <person name="Shi C."/>
            <person name="Zheng F."/>
            <person name="Jian J."/>
            <person name="Huang B."/>
            <person name="Shan D."/>
            <person name="Shi M."/>
            <person name="Fang C."/>
            <person name="Yue Y."/>
            <person name="Li F."/>
            <person name="Li D."/>
            <person name="Wei S."/>
            <person name="Han B."/>
            <person name="Jiang C."/>
            <person name="Yin Y."/>
            <person name="Xia T."/>
            <person name="Zhang Z."/>
            <person name="Bennetzen J.L."/>
            <person name="Zhao S."/>
            <person name="Wan X."/>
        </authorList>
    </citation>
    <scope>NUCLEOTIDE SEQUENCE [LARGE SCALE GENOMIC DNA]</scope>
    <source>
        <strain evidence="5">cv. Shuchazao</strain>
        <tissue evidence="4">Leaf</tissue>
    </source>
</reference>
<dbReference type="Pfam" id="PF00122">
    <property type="entry name" value="E1-E2_ATPase"/>
    <property type="match status" value="1"/>
</dbReference>
<sequence length="391" mass="43226">MTVVLQVVMVEFLKKFADTERLNWGQWVACIVIAAMSWPIGWLVKFIPVSRYHHNYPLDLCCSLSWFRNDGGSIVFTVFLVIAISAVSNFNQSRQFAKLSKESSDIEVEVVRDARQQQISIFDVVVSDIVCLKIGDQIPADGLLMNGHSLKGDESSMTGKSDHVEINGTNNPFLLSGTKVTNGYGFMNVTLVGMNTVWGEMMSSISRDLNEQTPLQAQLNKLTSHISKVGLTVAFLVLAIMMIRYFIGNTQDELGTKEFKKGKTKIDDGMNEVVQIIAAALTLVYSMKQMMADHAMVRKLSTSETMGVALNTTGGIYVPSSASLPEISGSPTEKALLSLALFDLGMDIDQLKAEFQIVHVEAFNSEKKRSGTIIRSRSNNTVQAHWKGQPR</sequence>
<evidence type="ECO:0000259" key="3">
    <source>
        <dbReference type="Pfam" id="PF00122"/>
    </source>
</evidence>
<dbReference type="Gene3D" id="2.70.150.10">
    <property type="entry name" value="Calcium-transporting ATPase, cytoplasmic transduction domain A"/>
    <property type="match status" value="1"/>
</dbReference>
<evidence type="ECO:0000256" key="2">
    <source>
        <dbReference type="SAM" id="Phobius"/>
    </source>
</evidence>
<dbReference type="InterPro" id="IPR059000">
    <property type="entry name" value="ATPase_P-type_domA"/>
</dbReference>
<dbReference type="AlphaFoldDB" id="A0A4S4E455"/>
<dbReference type="InterPro" id="IPR023299">
    <property type="entry name" value="ATPase_P-typ_cyto_dom_N"/>
</dbReference>
<name>A0A4S4E455_CAMSN</name>
<dbReference type="InterPro" id="IPR008250">
    <property type="entry name" value="ATPase_P-typ_transduc_dom_A_sf"/>
</dbReference>
<dbReference type="GO" id="GO:0000166">
    <property type="term" value="F:nucleotide binding"/>
    <property type="evidence" value="ECO:0007669"/>
    <property type="project" value="InterPro"/>
</dbReference>
<evidence type="ECO:0000256" key="1">
    <source>
        <dbReference type="ARBA" id="ARBA00022842"/>
    </source>
</evidence>
<dbReference type="SUPFAM" id="SSF81653">
    <property type="entry name" value="Calcium ATPase, transduction domain A"/>
    <property type="match status" value="1"/>
</dbReference>
<organism evidence="4 5">
    <name type="scientific">Camellia sinensis var. sinensis</name>
    <name type="common">China tea</name>
    <dbReference type="NCBI Taxonomy" id="542762"/>
    <lineage>
        <taxon>Eukaryota</taxon>
        <taxon>Viridiplantae</taxon>
        <taxon>Streptophyta</taxon>
        <taxon>Embryophyta</taxon>
        <taxon>Tracheophyta</taxon>
        <taxon>Spermatophyta</taxon>
        <taxon>Magnoliopsida</taxon>
        <taxon>eudicotyledons</taxon>
        <taxon>Gunneridae</taxon>
        <taxon>Pentapetalae</taxon>
        <taxon>asterids</taxon>
        <taxon>Ericales</taxon>
        <taxon>Theaceae</taxon>
        <taxon>Camellia</taxon>
    </lineage>
</organism>
<feature type="transmembrane region" description="Helical" evidence="2">
    <location>
        <begin position="229"/>
        <end position="247"/>
    </location>
</feature>
<feature type="transmembrane region" description="Helical" evidence="2">
    <location>
        <begin position="73"/>
        <end position="91"/>
    </location>
</feature>
<dbReference type="Proteomes" id="UP000306102">
    <property type="component" value="Unassembled WGS sequence"/>
</dbReference>
<dbReference type="EMBL" id="SDRB02007730">
    <property type="protein sequence ID" value="THG10721.1"/>
    <property type="molecule type" value="Genomic_DNA"/>
</dbReference>
<dbReference type="GO" id="GO:0005886">
    <property type="term" value="C:plasma membrane"/>
    <property type="evidence" value="ECO:0007669"/>
    <property type="project" value="TreeGrafter"/>
</dbReference>
<keyword evidence="1" id="KW-0460">Magnesium</keyword>
<feature type="transmembrane region" description="Helical" evidence="2">
    <location>
        <begin position="273"/>
        <end position="291"/>
    </location>
</feature>
<keyword evidence="2" id="KW-0812">Transmembrane</keyword>
<accession>A0A4S4E455</accession>
<dbReference type="Gene3D" id="1.20.1110.10">
    <property type="entry name" value="Calcium-transporting ATPase, transmembrane domain"/>
    <property type="match status" value="2"/>
</dbReference>
<dbReference type="PANTHER" id="PTHR24093:SF509">
    <property type="entry name" value="CALCIUM-TRANSPORTING ATPASE"/>
    <property type="match status" value="1"/>
</dbReference>
<dbReference type="InterPro" id="IPR023298">
    <property type="entry name" value="ATPase_P-typ_TM_dom_sf"/>
</dbReference>
<dbReference type="Gene3D" id="3.40.1110.10">
    <property type="entry name" value="Calcium-transporting ATPase, cytoplasmic domain N"/>
    <property type="match status" value="1"/>
</dbReference>
<gene>
    <name evidence="4" type="ORF">TEA_025090</name>
</gene>
<evidence type="ECO:0000313" key="5">
    <source>
        <dbReference type="Proteomes" id="UP000306102"/>
    </source>
</evidence>
<comment type="caution">
    <text evidence="4">The sequence shown here is derived from an EMBL/GenBank/DDBJ whole genome shotgun (WGS) entry which is preliminary data.</text>
</comment>
<dbReference type="SUPFAM" id="SSF81660">
    <property type="entry name" value="Metal cation-transporting ATPase, ATP-binding domain N"/>
    <property type="match status" value="1"/>
</dbReference>
<dbReference type="STRING" id="542762.A0A4S4E455"/>
<feature type="transmembrane region" description="Helical" evidence="2">
    <location>
        <begin position="24"/>
        <end position="44"/>
    </location>
</feature>
<dbReference type="SUPFAM" id="SSF81665">
    <property type="entry name" value="Calcium ATPase, transmembrane domain M"/>
    <property type="match status" value="2"/>
</dbReference>
<keyword evidence="2" id="KW-0472">Membrane</keyword>
<dbReference type="FunFam" id="2.70.150.10:FF:000006">
    <property type="entry name" value="Calcium-transporting ATPase"/>
    <property type="match status" value="1"/>
</dbReference>
<dbReference type="PANTHER" id="PTHR24093">
    <property type="entry name" value="CATION TRANSPORTING ATPASE"/>
    <property type="match status" value="1"/>
</dbReference>
<keyword evidence="5" id="KW-1185">Reference proteome</keyword>
<protein>
    <recommendedName>
        <fullName evidence="3">P-type ATPase A domain-containing protein</fullName>
    </recommendedName>
</protein>
<dbReference type="GO" id="GO:0005388">
    <property type="term" value="F:P-type calcium transporter activity"/>
    <property type="evidence" value="ECO:0007669"/>
    <property type="project" value="TreeGrafter"/>
</dbReference>
<dbReference type="Pfam" id="PF13246">
    <property type="entry name" value="Cation_ATPase"/>
    <property type="match status" value="1"/>
</dbReference>
<proteinExistence type="predicted"/>
<evidence type="ECO:0000313" key="4">
    <source>
        <dbReference type="EMBL" id="THG10721.1"/>
    </source>
</evidence>
<feature type="domain" description="P-type ATPase A" evidence="3">
    <location>
        <begin position="104"/>
        <end position="205"/>
    </location>
</feature>